<dbReference type="InterPro" id="IPR017871">
    <property type="entry name" value="ABC_transporter-like_CS"/>
</dbReference>
<dbReference type="Pfam" id="PF00005">
    <property type="entry name" value="ABC_tran"/>
    <property type="match status" value="1"/>
</dbReference>
<dbReference type="InterPro" id="IPR051309">
    <property type="entry name" value="ABCF_ATPase"/>
</dbReference>
<reference evidence="3" key="1">
    <citation type="submission" date="2022-07" db="EMBL/GenBank/DDBJ databases">
        <title>FELIX.</title>
        <authorList>
            <person name="Wan K.H."/>
            <person name="Park S."/>
            <person name="Lawrence Q."/>
            <person name="Eichenberger J.P."/>
            <person name="Booth B.W."/>
            <person name="Piaggio A.J."/>
            <person name="Chandler J.C."/>
            <person name="Franklin A.B."/>
            <person name="Celniker S.E."/>
        </authorList>
    </citation>
    <scope>NUCLEOTIDE SEQUENCE</scope>
    <source>
        <strain evidence="3">QA-1986 374</strain>
    </source>
</reference>
<accession>A0ABY5JX97</accession>
<dbReference type="PANTHER" id="PTHR42855">
    <property type="entry name" value="ABC TRANSPORTER ATP-BINDING SUBUNIT"/>
    <property type="match status" value="1"/>
</dbReference>
<dbReference type="CDD" id="cd03221">
    <property type="entry name" value="ABCF_EF-3"/>
    <property type="match status" value="1"/>
</dbReference>
<dbReference type="EMBL" id="CP101914">
    <property type="protein sequence ID" value="UUI04754.1"/>
    <property type="molecule type" value="Genomic_DNA"/>
</dbReference>
<protein>
    <submittedName>
        <fullName evidence="3">ATP-binding cassette domain-containing protein</fullName>
    </submittedName>
</protein>
<evidence type="ECO:0000259" key="2">
    <source>
        <dbReference type="PROSITE" id="PS50893"/>
    </source>
</evidence>
<proteinExistence type="predicted"/>
<dbReference type="RefSeq" id="WP_256709652.1">
    <property type="nucleotide sequence ID" value="NZ_CP101914.1"/>
</dbReference>
<dbReference type="InterPro" id="IPR003439">
    <property type="entry name" value="ABC_transporter-like_ATP-bd"/>
</dbReference>
<dbReference type="InterPro" id="IPR027417">
    <property type="entry name" value="P-loop_NTPase"/>
</dbReference>
<dbReference type="Proteomes" id="UP001059773">
    <property type="component" value="Chromosome"/>
</dbReference>
<dbReference type="PROSITE" id="PS00211">
    <property type="entry name" value="ABC_TRANSPORTER_1"/>
    <property type="match status" value="1"/>
</dbReference>
<feature type="coiled-coil region" evidence="1">
    <location>
        <begin position="247"/>
        <end position="286"/>
    </location>
</feature>
<evidence type="ECO:0000313" key="4">
    <source>
        <dbReference type="Proteomes" id="UP001059773"/>
    </source>
</evidence>
<dbReference type="SUPFAM" id="SSF52540">
    <property type="entry name" value="P-loop containing nucleoside triphosphate hydrolases"/>
    <property type="match status" value="1"/>
</dbReference>
<feature type="domain" description="ABC transporter" evidence="2">
    <location>
        <begin position="5"/>
        <end position="215"/>
    </location>
</feature>
<dbReference type="Gene3D" id="3.40.50.300">
    <property type="entry name" value="P-loop containing nucleotide triphosphate hydrolases"/>
    <property type="match status" value="1"/>
</dbReference>
<dbReference type="GO" id="GO:0005524">
    <property type="term" value="F:ATP binding"/>
    <property type="evidence" value="ECO:0007669"/>
    <property type="project" value="UniProtKB-KW"/>
</dbReference>
<evidence type="ECO:0000256" key="1">
    <source>
        <dbReference type="SAM" id="Coils"/>
    </source>
</evidence>
<name>A0ABY5JX97_9BACI</name>
<dbReference type="PROSITE" id="PS50893">
    <property type="entry name" value="ABC_TRANSPORTER_2"/>
    <property type="match status" value="1"/>
</dbReference>
<sequence>MAGNILISNMTFKYPSMIHPLFENITVNINENWKLGLLGRNGRGKTTLFKILLGELDYEGTIQSSLTFKYFPVYPETGIELTAEEILRKENPMIERWELELELSYMDLPAEVLDRNFHVLSGGEQTKILLIKLFLNEDAFPLIDEPTNNLDVHGRRVVGDYLNRKKGFIVTSHDQHFLNQFVDHTMAINKENIDVIKGDIDTWAYERKNADELAEEKNHRLYHEINRLEAVSKRVGIWGQKRENSTKDAAERRLAAKQMKRSKAIKKRTEEKIRDKQALIQNVENVEALKMRVEQPAKQVLLLRNFSILQNGKRLFEPINVDVYPSERLFITGKKWSRKDIFTPFYNWK</sequence>
<keyword evidence="3" id="KW-0547">Nucleotide-binding</keyword>
<keyword evidence="3" id="KW-0067">ATP-binding</keyword>
<gene>
    <name evidence="3" type="ORF">NP439_09005</name>
</gene>
<evidence type="ECO:0000313" key="3">
    <source>
        <dbReference type="EMBL" id="UUI04754.1"/>
    </source>
</evidence>
<dbReference type="PANTHER" id="PTHR42855:SF2">
    <property type="entry name" value="DRUG RESISTANCE ABC TRANSPORTER,ATP-BINDING PROTEIN"/>
    <property type="match status" value="1"/>
</dbReference>
<keyword evidence="1" id="KW-0175">Coiled coil</keyword>
<keyword evidence="4" id="KW-1185">Reference proteome</keyword>
<organism evidence="3 4">
    <name type="scientific">Oceanobacillus jeddahense</name>
    <dbReference type="NCBI Taxonomy" id="1462527"/>
    <lineage>
        <taxon>Bacteria</taxon>
        <taxon>Bacillati</taxon>
        <taxon>Bacillota</taxon>
        <taxon>Bacilli</taxon>
        <taxon>Bacillales</taxon>
        <taxon>Bacillaceae</taxon>
        <taxon>Oceanobacillus</taxon>
    </lineage>
</organism>